<protein>
    <submittedName>
        <fullName evidence="1">Uncharacterized protein</fullName>
    </submittedName>
</protein>
<accession>F9S7K7</accession>
<evidence type="ECO:0000313" key="2">
    <source>
        <dbReference type="Proteomes" id="UP000004605"/>
    </source>
</evidence>
<dbReference type="RefSeq" id="WP_006714465.1">
    <property type="nucleotide sequence ID" value="NZ_AFWF01000294.1"/>
</dbReference>
<name>F9S7K7_9VIBR</name>
<organism evidence="1 2">
    <name type="scientific">Vibrio ichthyoenteri ATCC 700023</name>
    <dbReference type="NCBI Taxonomy" id="870968"/>
    <lineage>
        <taxon>Bacteria</taxon>
        <taxon>Pseudomonadati</taxon>
        <taxon>Pseudomonadota</taxon>
        <taxon>Gammaproteobacteria</taxon>
        <taxon>Vibrionales</taxon>
        <taxon>Vibrionaceae</taxon>
        <taxon>Vibrio</taxon>
    </lineage>
</organism>
<dbReference type="EMBL" id="AFWF01000294">
    <property type="protein sequence ID" value="EGU31303.1"/>
    <property type="molecule type" value="Genomic_DNA"/>
</dbReference>
<dbReference type="OrthoDB" id="9987974at2"/>
<comment type="caution">
    <text evidence="1">The sequence shown here is derived from an EMBL/GenBank/DDBJ whole genome shotgun (WGS) entry which is preliminary data.</text>
</comment>
<evidence type="ECO:0000313" key="1">
    <source>
        <dbReference type="EMBL" id="EGU31303.1"/>
    </source>
</evidence>
<reference evidence="1 2" key="1">
    <citation type="journal article" date="2012" name="Int. J. Syst. Evol. Microbiol.">
        <title>Vibrio caribbeanicus sp. nov., isolated from the marine sponge Scleritoderma cyanea.</title>
        <authorList>
            <person name="Hoffmann M."/>
            <person name="Monday S.R."/>
            <person name="Allard M.W."/>
            <person name="Strain E.A."/>
            <person name="Whittaker P."/>
            <person name="Naum M."/>
            <person name="McCarthy P.J."/>
            <person name="Lopez J.V."/>
            <person name="Fischer M."/>
            <person name="Brown E.W."/>
        </authorList>
    </citation>
    <scope>NUCLEOTIDE SEQUENCE [LARGE SCALE GENOMIC DNA]</scope>
    <source>
        <strain evidence="1 2">ATCC 700023</strain>
    </source>
</reference>
<keyword evidence="2" id="KW-1185">Reference proteome</keyword>
<dbReference type="Proteomes" id="UP000004605">
    <property type="component" value="Unassembled WGS sequence"/>
</dbReference>
<sequence>MGDSESIENTMLPITKDLNRGRKLAFVISRHLSLMQSLINDGYSLSEIHAVISKERSCSLGTFKNSIFRARKKAALSSLQGLSITTNKPEKKLSTIETVNRDNNNNSCYSLDDWRKAFGFHVNDNSTEDFAYDFSQMGLTPENWHLYKSQHNIFNAKRLAAVHANRKVHKFDKE</sequence>
<proteinExistence type="predicted"/>
<gene>
    <name evidence="1" type="ORF">VII00023_23009</name>
</gene>
<dbReference type="AlphaFoldDB" id="F9S7K7"/>